<keyword evidence="2" id="KW-0472">Membrane</keyword>
<dbReference type="AlphaFoldDB" id="A0A6S6TT74"/>
<dbReference type="SUPFAM" id="SSF48452">
    <property type="entry name" value="TPR-like"/>
    <property type="match status" value="1"/>
</dbReference>
<dbReference type="Gene3D" id="1.25.40.10">
    <property type="entry name" value="Tetratricopeptide repeat domain"/>
    <property type="match status" value="1"/>
</dbReference>
<accession>A0A6S6TT74</accession>
<protein>
    <recommendedName>
        <fullName evidence="4">VWFA domain-containing protein</fullName>
    </recommendedName>
</protein>
<dbReference type="EMBL" id="CACVAR010000286">
    <property type="protein sequence ID" value="CAA6818266.1"/>
    <property type="molecule type" value="Genomic_DNA"/>
</dbReference>
<name>A0A6S6TT74_9BACT</name>
<evidence type="ECO:0000256" key="1">
    <source>
        <dbReference type="SAM" id="MobiDB-lite"/>
    </source>
</evidence>
<evidence type="ECO:0000256" key="2">
    <source>
        <dbReference type="SAM" id="Phobius"/>
    </source>
</evidence>
<evidence type="ECO:0008006" key="4">
    <source>
        <dbReference type="Google" id="ProtNLM"/>
    </source>
</evidence>
<dbReference type="InterPro" id="IPR011990">
    <property type="entry name" value="TPR-like_helical_dom_sf"/>
</dbReference>
<feature type="transmembrane region" description="Helical" evidence="2">
    <location>
        <begin position="150"/>
        <end position="170"/>
    </location>
</feature>
<feature type="region of interest" description="Disordered" evidence="1">
    <location>
        <begin position="339"/>
        <end position="400"/>
    </location>
</feature>
<evidence type="ECO:0000313" key="3">
    <source>
        <dbReference type="EMBL" id="CAA6818266.1"/>
    </source>
</evidence>
<dbReference type="Gene3D" id="3.40.50.410">
    <property type="entry name" value="von Willebrand factor, type A domain"/>
    <property type="match status" value="1"/>
</dbReference>
<gene>
    <name evidence="3" type="ORF">HELGO_WM20433</name>
</gene>
<proteinExistence type="predicted"/>
<reference evidence="3" key="1">
    <citation type="submission" date="2020-01" db="EMBL/GenBank/DDBJ databases">
        <authorList>
            <person name="Meier V. D."/>
            <person name="Meier V D."/>
        </authorList>
    </citation>
    <scope>NUCLEOTIDE SEQUENCE</scope>
    <source>
        <strain evidence="3">HLG_WM_MAG_03</strain>
    </source>
</reference>
<feature type="non-terminal residue" evidence="3">
    <location>
        <position position="1"/>
    </location>
</feature>
<dbReference type="InterPro" id="IPR036465">
    <property type="entry name" value="vWFA_dom_sf"/>
</dbReference>
<organism evidence="3">
    <name type="scientific">uncultured Sulfurovum sp</name>
    <dbReference type="NCBI Taxonomy" id="269237"/>
    <lineage>
        <taxon>Bacteria</taxon>
        <taxon>Pseudomonadati</taxon>
        <taxon>Campylobacterota</taxon>
        <taxon>Epsilonproteobacteria</taxon>
        <taxon>Campylobacterales</taxon>
        <taxon>Sulfurovaceae</taxon>
        <taxon>Sulfurovum</taxon>
        <taxon>environmental samples</taxon>
    </lineage>
</organism>
<keyword evidence="2" id="KW-1133">Transmembrane helix</keyword>
<feature type="compositionally biased region" description="Polar residues" evidence="1">
    <location>
        <begin position="339"/>
        <end position="350"/>
    </location>
</feature>
<keyword evidence="2" id="KW-0812">Transmembrane</keyword>
<sequence length="418" mass="47321">TDHDLVKLALDNMKSEHILTKGTDLKKLFEKVAKFKSPEKKVILFTDGGDEVLDEELIAFIQREKIKILAIGMGTYQGASVLQQDGTLLQDKESKIVVSRLNSSLKTLAEQSGGVFIEFSTIKSTVESIEAWLESQEVDMEGLEKESREYFELAFIPLALALVLFFFSVTRFSKKLLALLLLLGVSVQAEELVSRETWGEGVKKIEVKQGSWGFLDHYYLQRAYAHYEDEAYVESQKYVYKIKNRNLEAELLLAHIFYRQEKYQAAKSILQAIKSSSVQVKQQVFYELGNCEAKLLYWDKAKNYYVKALQLGEDKDALHNLEVVLSRLEDNAFKVGYTNPSSAQKSSVKNENVETEVSKESSQKSESIGASGGTGNKKSKNATVKVLQSNDESDSKRTFSSKAYDLINEGYIKENRPW</sequence>